<gene>
    <name evidence="2" type="ORF">MNBD_GAMMA13-2131</name>
</gene>
<feature type="non-terminal residue" evidence="2">
    <location>
        <position position="129"/>
    </location>
</feature>
<dbReference type="AlphaFoldDB" id="A0A3B0YLR8"/>
<dbReference type="PANTHER" id="PTHR35337">
    <property type="entry name" value="SLR1478 PROTEIN"/>
    <property type="match status" value="1"/>
</dbReference>
<dbReference type="PANTHER" id="PTHR35337:SF1">
    <property type="entry name" value="SLR1478 PROTEIN"/>
    <property type="match status" value="1"/>
</dbReference>
<evidence type="ECO:0000256" key="1">
    <source>
        <dbReference type="SAM" id="Phobius"/>
    </source>
</evidence>
<organism evidence="2">
    <name type="scientific">hydrothermal vent metagenome</name>
    <dbReference type="NCBI Taxonomy" id="652676"/>
    <lineage>
        <taxon>unclassified sequences</taxon>
        <taxon>metagenomes</taxon>
        <taxon>ecological metagenomes</taxon>
    </lineage>
</organism>
<evidence type="ECO:0000313" key="2">
    <source>
        <dbReference type="EMBL" id="VAW81898.1"/>
    </source>
</evidence>
<keyword evidence="1" id="KW-0812">Transmembrane</keyword>
<sequence length="129" mass="14495">MNADQQALEHWLEERVESWQWLDAQCKGQSVSTGGENPDIAFVEGFRALGRDLALARSAVPDSGLVHYLSSLYMRCREEIYRQPGAVWLTIIDTVLVEVPRIVKAMRGVIAATVLLFAISIYSGWWLVS</sequence>
<name>A0A3B0YLR8_9ZZZZ</name>
<reference evidence="2" key="1">
    <citation type="submission" date="2018-06" db="EMBL/GenBank/DDBJ databases">
        <authorList>
            <person name="Zhirakovskaya E."/>
        </authorList>
    </citation>
    <scope>NUCLEOTIDE SEQUENCE</scope>
</reference>
<dbReference type="EMBL" id="UOFK01000286">
    <property type="protein sequence ID" value="VAW81898.1"/>
    <property type="molecule type" value="Genomic_DNA"/>
</dbReference>
<accession>A0A3B0YLR8</accession>
<proteinExistence type="predicted"/>
<feature type="transmembrane region" description="Helical" evidence="1">
    <location>
        <begin position="109"/>
        <end position="128"/>
    </location>
</feature>
<keyword evidence="1" id="KW-1133">Transmembrane helix</keyword>
<keyword evidence="1" id="KW-0472">Membrane</keyword>
<protein>
    <submittedName>
        <fullName evidence="2">Uncharacterized protein</fullName>
    </submittedName>
</protein>